<dbReference type="Proteomes" id="UP000518300">
    <property type="component" value="Unassembled WGS sequence"/>
</dbReference>
<name>A0A848LF72_9BACT</name>
<evidence type="ECO:0000313" key="1">
    <source>
        <dbReference type="EMBL" id="NMO16942.1"/>
    </source>
</evidence>
<reference evidence="1 2" key="1">
    <citation type="submission" date="2020-04" db="EMBL/GenBank/DDBJ databases">
        <title>Draft genome of Pyxidicoccus fallax type strain.</title>
        <authorList>
            <person name="Whitworth D.E."/>
        </authorList>
    </citation>
    <scope>NUCLEOTIDE SEQUENCE [LARGE SCALE GENOMIC DNA]</scope>
    <source>
        <strain evidence="1 2">DSM 14698</strain>
    </source>
</reference>
<sequence>MPYSYDLFVAALTCPHCGETSPADDSTNMQTYVRDRAQANREFLAPGTPLPLDSRRILARDYDGYLPVGVPAPGEPTRILHTWECPSCGYGFNWAEVVVRDGVIERIDAVPFDREHFERSHLLSIEAMSVAVGLTGKPPNEISYQDLVQLLRELL</sequence>
<dbReference type="AlphaFoldDB" id="A0A848LF72"/>
<organism evidence="1 2">
    <name type="scientific">Pyxidicoccus fallax</name>
    <dbReference type="NCBI Taxonomy" id="394095"/>
    <lineage>
        <taxon>Bacteria</taxon>
        <taxon>Pseudomonadati</taxon>
        <taxon>Myxococcota</taxon>
        <taxon>Myxococcia</taxon>
        <taxon>Myxococcales</taxon>
        <taxon>Cystobacterineae</taxon>
        <taxon>Myxococcaceae</taxon>
        <taxon>Pyxidicoccus</taxon>
    </lineage>
</organism>
<gene>
    <name evidence="1" type="ORF">HG543_19060</name>
</gene>
<dbReference type="EMBL" id="JABBJJ010000083">
    <property type="protein sequence ID" value="NMO16942.1"/>
    <property type="molecule type" value="Genomic_DNA"/>
</dbReference>
<keyword evidence="2" id="KW-1185">Reference proteome</keyword>
<comment type="caution">
    <text evidence="1">The sequence shown here is derived from an EMBL/GenBank/DDBJ whole genome shotgun (WGS) entry which is preliminary data.</text>
</comment>
<evidence type="ECO:0000313" key="2">
    <source>
        <dbReference type="Proteomes" id="UP000518300"/>
    </source>
</evidence>
<proteinExistence type="predicted"/>
<accession>A0A848LF72</accession>
<dbReference type="RefSeq" id="WP_169346229.1">
    <property type="nucleotide sequence ID" value="NZ_JABBJJ010000083.1"/>
</dbReference>
<protein>
    <submittedName>
        <fullName evidence="1">Uncharacterized protein</fullName>
    </submittedName>
</protein>